<reference evidence="1 2" key="1">
    <citation type="submission" date="2015-11" db="EMBL/GenBank/DDBJ databases">
        <authorList>
            <person name="Zhang Y."/>
            <person name="Guo Z."/>
        </authorList>
    </citation>
    <scope>NUCLEOTIDE SEQUENCE [LARGE SCALE GENOMIC DNA]</scope>
    <source>
        <strain evidence="1 2">KCTC 32221</strain>
    </source>
</reference>
<dbReference type="EMBL" id="CP013189">
    <property type="protein sequence ID" value="ALO46607.1"/>
    <property type="molecule type" value="Genomic_DNA"/>
</dbReference>
<keyword evidence="2" id="KW-1185">Reference proteome</keyword>
<protein>
    <submittedName>
        <fullName evidence="1">Uncharacterized protein</fullName>
    </submittedName>
</protein>
<dbReference type="RefSeq" id="WP_058023259.1">
    <property type="nucleotide sequence ID" value="NZ_CP013189.1"/>
</dbReference>
<dbReference type="AlphaFoldDB" id="A0A0S2KF64"/>
<proteinExistence type="predicted"/>
<gene>
    <name evidence="1" type="ORF">PS2015_1965</name>
</gene>
<evidence type="ECO:0000313" key="2">
    <source>
        <dbReference type="Proteomes" id="UP000065641"/>
    </source>
</evidence>
<accession>A0A0S2KF64</accession>
<name>A0A0S2KF64_9GAMM</name>
<dbReference type="STRING" id="1249552.PS2015_1965"/>
<dbReference type="Proteomes" id="UP000065641">
    <property type="component" value="Chromosome"/>
</dbReference>
<dbReference type="OrthoDB" id="7067936at2"/>
<evidence type="ECO:0000313" key="1">
    <source>
        <dbReference type="EMBL" id="ALO46607.1"/>
    </source>
</evidence>
<organism evidence="1 2">
    <name type="scientific">Pseudohongiella spirulinae</name>
    <dbReference type="NCBI Taxonomy" id="1249552"/>
    <lineage>
        <taxon>Bacteria</taxon>
        <taxon>Pseudomonadati</taxon>
        <taxon>Pseudomonadota</taxon>
        <taxon>Gammaproteobacteria</taxon>
        <taxon>Pseudomonadales</taxon>
        <taxon>Pseudohongiellaceae</taxon>
        <taxon>Pseudohongiella</taxon>
    </lineage>
</organism>
<sequence>MRAAKVDNSERLQRVLKLLKDGREHSTLDIIQAGNVCAVNSIISELRANGYQISCSRRGDAWYYRMDTDKQEHAA</sequence>
<dbReference type="KEGG" id="pspi:PS2015_1965"/>